<gene>
    <name evidence="2" type="ORF">F8M41_022744</name>
</gene>
<reference evidence="2 3" key="1">
    <citation type="journal article" date="2019" name="Environ. Microbiol.">
        <title>At the nexus of three kingdoms: the genome of the mycorrhizal fungus Gigaspora margarita provides insights into plant, endobacterial and fungal interactions.</title>
        <authorList>
            <person name="Venice F."/>
            <person name="Ghignone S."/>
            <person name="Salvioli di Fossalunga A."/>
            <person name="Amselem J."/>
            <person name="Novero M."/>
            <person name="Xianan X."/>
            <person name="Sedzielewska Toro K."/>
            <person name="Morin E."/>
            <person name="Lipzen A."/>
            <person name="Grigoriev I.V."/>
            <person name="Henrissat B."/>
            <person name="Martin F.M."/>
            <person name="Bonfante P."/>
        </authorList>
    </citation>
    <scope>NUCLEOTIDE SEQUENCE [LARGE SCALE GENOMIC DNA]</scope>
    <source>
        <strain evidence="2 3">BEG34</strain>
    </source>
</reference>
<protein>
    <submittedName>
        <fullName evidence="2">Uncharacterized protein</fullName>
    </submittedName>
</protein>
<organism evidence="2 3">
    <name type="scientific">Gigaspora margarita</name>
    <dbReference type="NCBI Taxonomy" id="4874"/>
    <lineage>
        <taxon>Eukaryota</taxon>
        <taxon>Fungi</taxon>
        <taxon>Fungi incertae sedis</taxon>
        <taxon>Mucoromycota</taxon>
        <taxon>Glomeromycotina</taxon>
        <taxon>Glomeromycetes</taxon>
        <taxon>Diversisporales</taxon>
        <taxon>Gigasporaceae</taxon>
        <taxon>Gigaspora</taxon>
    </lineage>
</organism>
<feature type="signal peptide" evidence="1">
    <location>
        <begin position="1"/>
        <end position="19"/>
    </location>
</feature>
<proteinExistence type="predicted"/>
<evidence type="ECO:0000256" key="1">
    <source>
        <dbReference type="SAM" id="SignalP"/>
    </source>
</evidence>
<evidence type="ECO:0000313" key="2">
    <source>
        <dbReference type="EMBL" id="KAF0485817.1"/>
    </source>
</evidence>
<feature type="chain" id="PRO_5034551828" evidence="1">
    <location>
        <begin position="20"/>
        <end position="164"/>
    </location>
</feature>
<keyword evidence="1" id="KW-0732">Signal</keyword>
<comment type="caution">
    <text evidence="2">The sequence shown here is derived from an EMBL/GenBank/DDBJ whole genome shotgun (WGS) entry which is preliminary data.</text>
</comment>
<accession>A0A8H4AEL1</accession>
<evidence type="ECO:0000313" key="3">
    <source>
        <dbReference type="Proteomes" id="UP000439903"/>
    </source>
</evidence>
<keyword evidence="3" id="KW-1185">Reference proteome</keyword>
<dbReference type="Proteomes" id="UP000439903">
    <property type="component" value="Unassembled WGS sequence"/>
</dbReference>
<name>A0A8H4AEL1_GIGMA</name>
<sequence length="164" mass="17572">MKNFIFASILFALLLTVNAAPFQLNKRAIIFGPCNHEPPVDSLEVKIGADPPEFGKNESFDASGTLTKNDITKDKTIFQIQYEDSDGNLIAVPYVQNFANSIKARTPFNVSASDVPTPKLPDSYLIAVLVGDPDASGGVIFACASAAVGGSSKKSKNFDLFKLI</sequence>
<dbReference type="AlphaFoldDB" id="A0A8H4AEL1"/>
<dbReference type="EMBL" id="WTPW01000716">
    <property type="protein sequence ID" value="KAF0485817.1"/>
    <property type="molecule type" value="Genomic_DNA"/>
</dbReference>